<feature type="compositionally biased region" description="Low complexity" evidence="4">
    <location>
        <begin position="806"/>
        <end position="822"/>
    </location>
</feature>
<feature type="compositionally biased region" description="Low complexity" evidence="4">
    <location>
        <begin position="789"/>
        <end position="798"/>
    </location>
</feature>
<dbReference type="PANTHER" id="PTHR45738:SF5">
    <property type="entry name" value="POLYPHOSPHOINOSITIDE PHOSPHATASE"/>
    <property type="match status" value="1"/>
</dbReference>
<comment type="subcellular location">
    <subcellularLocation>
        <location evidence="1">Endomembrane system</location>
    </subcellularLocation>
</comment>
<dbReference type="InterPro" id="IPR002013">
    <property type="entry name" value="SAC_dom"/>
</dbReference>
<feature type="domain" description="SAC" evidence="5">
    <location>
        <begin position="155"/>
        <end position="537"/>
    </location>
</feature>
<evidence type="ECO:0000313" key="6">
    <source>
        <dbReference type="EMBL" id="KAJ3170113.1"/>
    </source>
</evidence>
<comment type="caution">
    <text evidence="6">The sequence shown here is derived from an EMBL/GenBank/DDBJ whole genome shotgun (WGS) entry which is preliminary data.</text>
</comment>
<evidence type="ECO:0000256" key="1">
    <source>
        <dbReference type="ARBA" id="ARBA00004308"/>
    </source>
</evidence>
<name>A0AAD5TE20_9FUNG</name>
<organism evidence="6 7">
    <name type="scientific">Geranomyces variabilis</name>
    <dbReference type="NCBI Taxonomy" id="109894"/>
    <lineage>
        <taxon>Eukaryota</taxon>
        <taxon>Fungi</taxon>
        <taxon>Fungi incertae sedis</taxon>
        <taxon>Chytridiomycota</taxon>
        <taxon>Chytridiomycota incertae sedis</taxon>
        <taxon>Chytridiomycetes</taxon>
        <taxon>Spizellomycetales</taxon>
        <taxon>Powellomycetaceae</taxon>
        <taxon>Geranomyces</taxon>
    </lineage>
</organism>
<dbReference type="InterPro" id="IPR043573">
    <property type="entry name" value="Fig4-like"/>
</dbReference>
<sequence>MESQHAEPPPIDEEPLVLNKFTLYETRTRFFIVGSNQSDERFRVLKIDRTDGNELNVIEDEVVYTKVEMQELLSMIENGNKASGGLHKVASFFGIVGFIRFLEGYYIILITKRSAVALIGGHYVYHIDDTMVVSVPGPGAKVDRRPDEARYVQIFGQVDLSKNFYFSYTYDITRTLQWNMDLPHGRQHFNYNMMFVWNSHLLRVGMENMQSDWVLPIIHGFVDQSKISVFGRNIYVALIARRSRHFAGARFLKRGVNDQGYVANDVETEQIVYDATATSFFHPPGRYGSKPCYTSFVQHRGSIPLFWSQENAGMVAKPPIELTVIDPFFSAAALHFDNMLQRYGGPIIVLNLVKSKEKTRRESILLEEFTEAVSYLNQFLPADRKIKYIAWDMARASKSHDQDVIGVLENLAEEVLETTEFFHSGPEPYVNALARSERATATTTTTDLSSHKASPPVVVQQRICGRRQHGVVRTNCIDCLDRTNAAQFVIGKCALGHQLHALGVLKRPSVPFDSDAINLLNAMYHDHGDTIALQYGGSHLVNTMETYRKISPWTSHSRDMIESIRRYYSNSFTDAEKQDAINLFLGYFTPSASAPTTGALSPSSSSAGLASAANAIALWELANDYYLHNEEPRKKRPKRSYTRWFTQEALADRLQIAAAPRVLVPRDTAFYDEYYRPKLYTSFSRLFAFNIISTNTRLPSREDLLDNSPFTVRVNPAQSNRYLMIYSLNIGGVRRWLKLANQPLARDGDGSPSSSATPNKVGRGGNTSGGGRSSGSQQLLIHHQHSPSRQHQQSHQQSGAEDLDAAGRSKSAASSSGQQKEAVAPWWTTSALATRLVDPQVPSSELKEYKRYIHQFKAASTLLTPTVELPTAVQSSHADFPIFEEYVGRSGGGGGAGARTALPLHHHHQPHHQHHHHHHNPAATRDDYLEVDSRDQALYETYVETLANTSSYVGPGVEKMDSSKHAAYAKWLSTGKFVSARSKAVSAAPQRA</sequence>
<dbReference type="AlphaFoldDB" id="A0AAD5TE20"/>
<dbReference type="PROSITE" id="PS50275">
    <property type="entry name" value="SAC"/>
    <property type="match status" value="1"/>
</dbReference>
<dbReference type="GO" id="GO:0012505">
    <property type="term" value="C:endomembrane system"/>
    <property type="evidence" value="ECO:0007669"/>
    <property type="project" value="UniProtKB-SubCell"/>
</dbReference>
<dbReference type="GO" id="GO:0043813">
    <property type="term" value="F:phosphatidylinositol-3,5-bisphosphate 5-phosphatase activity"/>
    <property type="evidence" value="ECO:0007669"/>
    <property type="project" value="InterPro"/>
</dbReference>
<accession>A0AAD5TE20</accession>
<dbReference type="PANTHER" id="PTHR45738">
    <property type="entry name" value="POLYPHOSPHOINOSITIDE PHOSPHATASE"/>
    <property type="match status" value="1"/>
</dbReference>
<keyword evidence="2" id="KW-0378">Hydrolase</keyword>
<keyword evidence="7" id="KW-1185">Reference proteome</keyword>
<gene>
    <name evidence="6" type="primary">FIG4</name>
    <name evidence="6" type="ORF">HDU87_008830</name>
</gene>
<dbReference type="EMBL" id="JADGJQ010000098">
    <property type="protein sequence ID" value="KAJ3170113.1"/>
    <property type="molecule type" value="Genomic_DNA"/>
</dbReference>
<evidence type="ECO:0000256" key="4">
    <source>
        <dbReference type="SAM" id="MobiDB-lite"/>
    </source>
</evidence>
<dbReference type="Pfam" id="PF02383">
    <property type="entry name" value="Syja_N"/>
    <property type="match status" value="1"/>
</dbReference>
<feature type="compositionally biased region" description="Gly residues" evidence="4">
    <location>
        <begin position="762"/>
        <end position="773"/>
    </location>
</feature>
<keyword evidence="3" id="KW-0472">Membrane</keyword>
<reference evidence="6" key="1">
    <citation type="submission" date="2020-05" db="EMBL/GenBank/DDBJ databases">
        <title>Phylogenomic resolution of chytrid fungi.</title>
        <authorList>
            <person name="Stajich J.E."/>
            <person name="Amses K."/>
            <person name="Simmons R."/>
            <person name="Seto K."/>
            <person name="Myers J."/>
            <person name="Bonds A."/>
            <person name="Quandt C.A."/>
            <person name="Barry K."/>
            <person name="Liu P."/>
            <person name="Grigoriev I."/>
            <person name="Longcore J.E."/>
            <person name="James T.Y."/>
        </authorList>
    </citation>
    <scope>NUCLEOTIDE SEQUENCE</scope>
    <source>
        <strain evidence="6">JEL0379</strain>
    </source>
</reference>
<dbReference type="Proteomes" id="UP001212152">
    <property type="component" value="Unassembled WGS sequence"/>
</dbReference>
<protein>
    <submittedName>
        <fullName evidence="6">Phosphatidylinositol-3,5-bisphosphate 5-phosphatase</fullName>
    </submittedName>
</protein>
<evidence type="ECO:0000259" key="5">
    <source>
        <dbReference type="PROSITE" id="PS50275"/>
    </source>
</evidence>
<dbReference type="GO" id="GO:0046856">
    <property type="term" value="P:phosphatidylinositol dephosphorylation"/>
    <property type="evidence" value="ECO:0007669"/>
    <property type="project" value="InterPro"/>
</dbReference>
<evidence type="ECO:0000256" key="3">
    <source>
        <dbReference type="ARBA" id="ARBA00023136"/>
    </source>
</evidence>
<evidence type="ECO:0000313" key="7">
    <source>
        <dbReference type="Proteomes" id="UP001212152"/>
    </source>
</evidence>
<proteinExistence type="predicted"/>
<evidence type="ECO:0000256" key="2">
    <source>
        <dbReference type="ARBA" id="ARBA00022801"/>
    </source>
</evidence>
<feature type="region of interest" description="Disordered" evidence="4">
    <location>
        <begin position="744"/>
        <end position="824"/>
    </location>
</feature>